<accession>Q24RY2</accession>
<dbReference type="KEGG" id="dsy:DSY3421"/>
<sequence length="1306" mass="148403">MFYREVQKRVSQMSFSSISLPKPKNWQDFENQMWVLFSCVLNDPNTQKNGRSGQKQNGVDIFGRRNEHCFVGIQCKEKYDSQVTEQELRSEVNKSKDFTPPIDEFFLVTTAPRDQKVQEIARVITSELSQTDHPIGVYVWGWDDIEENATNYPKALKAIDPTWNPYVEEGLSKVTQFQEMILQQIQEVKQSLFLSPDITKPLSYTPEGTNLNETDENTPLHGQITAYQKFIDEGEIPLALKQLEKLKTDKWSGASRSERYRILVAIASAKLKLGFQEDAGNILLDAYNECPEHKKAQKNRATGLLLTKNFKEARALAQKLLEEDPDDAYTAGVLIQSYMDDCTDDNPLSMVPADLHETVEVYTAYANYLRTKGNSEWRKVAKAAAVRYPHDRVIKLFSAEAILDLICNDKDAMVGGPFSIVSWEEFNKAVDDLYSEAREALEKGFILPSTAHNSVLALRLVNDTPKATEILNAAIEQHPNDENLRIQRAVIAYAENDPKRVLEILKNVSPDPEHPEELGLIAWALADSGQVDKAISLISENEVITLPEHVRLHFLAIRIRIYVDKNERELALDTIAQRIATEPQNLTLRILQIRTYNAIKDENHANEALEKALALIDCKTALSSRLDLCFEARKLKRDDVIVDLLKGKVATDYENEGFFLLIQALINSSLWVSVRELLSTVSISLQEKAWFQRTEIILAFNTGDPSVETKLTGYLRKYPNDLEMILAKLSIWQREGRIPEINNHLNILDLSNIEGLPEQRVRLAALICQYQDDMKGLKYAYSILMNNWDNPQLHLFYQNLMFFNEGVKDAILAADSVGIDTVVCLQTESGERIYRIEKEKYTFFADERLSSDSDLGILLVGKKPGDQFKLQEYPNSKPIEVLWVKSIYLDALHRSLNEFNERFPRTDGLLTFKIDENSPDPIEDIRDLVKSRAERIEDILNKYRSTGMPLSFVAKLLGKDPIDVAQGLPAVNIEFQVCRGLHSEREDALRIIRSHEQKGCIVDAITLSTIYHLEIGEAITAVFGQIYTPQSVLDLLAYRSMMANQDVGRKQSFLGWYNGNLAVEEYSEGILRTIATERQRELSWAKSIVKIVPSIPKNDHSSETKKMIDLVGREACDPAVAADGNNLLLLSEDIGYRVWSAASFHIQATWLQPVLIHALNEGHISLDKYADAINLLVLKGHDYISLNAHCLMHQVRKDEFHLTNNLSRLLSKVGGPSADVYSNSSVLSNFIIYLWKECPDDFEFKRILSEIFSTFSKGRSEDLRTIVGLIWIRTKIVSPALQKHAIDWLIGHSIGASYFTELIKRN</sequence>
<dbReference type="InterPro" id="IPR048987">
    <property type="entry name" value="PIN-TPR-GreABC"/>
</dbReference>
<name>Q24RY2_DESHY</name>
<keyword evidence="3" id="KW-1185">Reference proteome</keyword>
<protein>
    <recommendedName>
        <fullName evidence="1">PIN domain-containing protein</fullName>
    </recommendedName>
</protein>
<dbReference type="Gene3D" id="1.25.40.10">
    <property type="entry name" value="Tetratricopeptide repeat domain"/>
    <property type="match status" value="2"/>
</dbReference>
<dbReference type="SUPFAM" id="SSF48452">
    <property type="entry name" value="TPR-like"/>
    <property type="match status" value="1"/>
</dbReference>
<evidence type="ECO:0000313" key="3">
    <source>
        <dbReference type="Proteomes" id="UP000001946"/>
    </source>
</evidence>
<dbReference type="Pfam" id="PF20698">
    <property type="entry name" value="PIN-TPR-GreABC"/>
    <property type="match status" value="1"/>
</dbReference>
<evidence type="ECO:0000313" key="2">
    <source>
        <dbReference type="EMBL" id="BAE85210.1"/>
    </source>
</evidence>
<dbReference type="InterPro" id="IPR011990">
    <property type="entry name" value="TPR-like_helical_dom_sf"/>
</dbReference>
<evidence type="ECO:0000259" key="1">
    <source>
        <dbReference type="Pfam" id="PF20698"/>
    </source>
</evidence>
<dbReference type="eggNOG" id="COG0457">
    <property type="taxonomic scope" value="Bacteria"/>
</dbReference>
<proteinExistence type="predicted"/>
<feature type="domain" description="PIN" evidence="1">
    <location>
        <begin position="1001"/>
        <end position="1141"/>
    </location>
</feature>
<dbReference type="Proteomes" id="UP000001946">
    <property type="component" value="Chromosome"/>
</dbReference>
<dbReference type="HOGENOM" id="CLU_258835_0_0_9"/>
<reference evidence="2 3" key="1">
    <citation type="journal article" date="2006" name="J. Bacteriol.">
        <title>Complete genome sequence of the dehalorespiring bacterium Desulfitobacterium hafniense Y51 and comparison with Dehalococcoides ethenogenes 195.</title>
        <authorList>
            <person name="Nonaka H."/>
            <person name="Keresztes G."/>
            <person name="Shinoda Y."/>
            <person name="Ikenaga Y."/>
            <person name="Abe M."/>
            <person name="Naito K."/>
            <person name="Inatomi K."/>
            <person name="Furukawa K."/>
            <person name="Inui M."/>
            <person name="Yukawa H."/>
        </authorList>
    </citation>
    <scope>NUCLEOTIDE SEQUENCE [LARGE SCALE GENOMIC DNA]</scope>
    <source>
        <strain evidence="2 3">Y51</strain>
    </source>
</reference>
<dbReference type="EMBL" id="AP008230">
    <property type="protein sequence ID" value="BAE85210.1"/>
    <property type="molecule type" value="Genomic_DNA"/>
</dbReference>
<gene>
    <name evidence="2" type="ordered locus">DSY3421</name>
</gene>
<organism evidence="2 3">
    <name type="scientific">Desulfitobacterium hafniense (strain Y51)</name>
    <dbReference type="NCBI Taxonomy" id="138119"/>
    <lineage>
        <taxon>Bacteria</taxon>
        <taxon>Bacillati</taxon>
        <taxon>Bacillota</taxon>
        <taxon>Clostridia</taxon>
        <taxon>Eubacteriales</taxon>
        <taxon>Desulfitobacteriaceae</taxon>
        <taxon>Desulfitobacterium</taxon>
    </lineage>
</organism>
<dbReference type="STRING" id="138119.DSY3421"/>